<proteinExistence type="predicted"/>
<name>A0A1Y2HZE3_9FUNG</name>
<sequence length="304" mass="34269">MTMQIPALANRIEFLLYAPDAKSRAIDSTPLVVYMVEHQVDPTLVFAQLPTTLRPGPDILIRFFDSIYSPQTRHQWTAPDDLFRFLDHMVAVPDDHDHDSDSPEWQFTVAALHYLLTDCLGPAASMLDPIMHSFTPTQFTVFAALALVCAAYCEKEPLDYACFVTPFEKLTALVCAKATDPDCARQLASQYQPSLLPPRLYSALSRLVVNNCEAFAEVAGIDQFIPRTRSTLLLLDRRFVVESMTWSAWTLTDLWQQFTPDEIGVQLTSVGDAFDCFKAVLDRTPAAAIDRWNRMPAWIVDSDE</sequence>
<organism evidence="1 2">
    <name type="scientific">Catenaria anguillulae PL171</name>
    <dbReference type="NCBI Taxonomy" id="765915"/>
    <lineage>
        <taxon>Eukaryota</taxon>
        <taxon>Fungi</taxon>
        <taxon>Fungi incertae sedis</taxon>
        <taxon>Blastocladiomycota</taxon>
        <taxon>Blastocladiomycetes</taxon>
        <taxon>Blastocladiales</taxon>
        <taxon>Catenariaceae</taxon>
        <taxon>Catenaria</taxon>
    </lineage>
</organism>
<protein>
    <submittedName>
        <fullName evidence="1">Uncharacterized protein</fullName>
    </submittedName>
</protein>
<dbReference type="Proteomes" id="UP000193411">
    <property type="component" value="Unassembled WGS sequence"/>
</dbReference>
<evidence type="ECO:0000313" key="2">
    <source>
        <dbReference type="Proteomes" id="UP000193411"/>
    </source>
</evidence>
<keyword evidence="2" id="KW-1185">Reference proteome</keyword>
<dbReference type="AlphaFoldDB" id="A0A1Y2HZE3"/>
<evidence type="ECO:0000313" key="1">
    <source>
        <dbReference type="EMBL" id="ORZ38532.1"/>
    </source>
</evidence>
<accession>A0A1Y2HZE3</accession>
<reference evidence="1 2" key="1">
    <citation type="submission" date="2016-07" db="EMBL/GenBank/DDBJ databases">
        <title>Pervasive Adenine N6-methylation of Active Genes in Fungi.</title>
        <authorList>
            <consortium name="DOE Joint Genome Institute"/>
            <person name="Mondo S.J."/>
            <person name="Dannebaum R.O."/>
            <person name="Kuo R.C."/>
            <person name="Labutti K."/>
            <person name="Haridas S."/>
            <person name="Kuo A."/>
            <person name="Salamov A."/>
            <person name="Ahrendt S.R."/>
            <person name="Lipzen A."/>
            <person name="Sullivan W."/>
            <person name="Andreopoulos W.B."/>
            <person name="Clum A."/>
            <person name="Lindquist E."/>
            <person name="Daum C."/>
            <person name="Ramamoorthy G.K."/>
            <person name="Gryganskyi A."/>
            <person name="Culley D."/>
            <person name="Magnuson J.K."/>
            <person name="James T.Y."/>
            <person name="O'Malley M.A."/>
            <person name="Stajich J.E."/>
            <person name="Spatafora J.W."/>
            <person name="Visel A."/>
            <person name="Grigoriev I.V."/>
        </authorList>
    </citation>
    <scope>NUCLEOTIDE SEQUENCE [LARGE SCALE GENOMIC DNA]</scope>
    <source>
        <strain evidence="1 2">PL171</strain>
    </source>
</reference>
<comment type="caution">
    <text evidence="1">The sequence shown here is derived from an EMBL/GenBank/DDBJ whole genome shotgun (WGS) entry which is preliminary data.</text>
</comment>
<gene>
    <name evidence="1" type="ORF">BCR44DRAFT_75389</name>
</gene>
<dbReference type="EMBL" id="MCFL01000008">
    <property type="protein sequence ID" value="ORZ38532.1"/>
    <property type="molecule type" value="Genomic_DNA"/>
</dbReference>